<dbReference type="EMBL" id="RCMK01000056">
    <property type="protein sequence ID" value="KAG2951189.1"/>
    <property type="molecule type" value="Genomic_DNA"/>
</dbReference>
<organism evidence="1 2">
    <name type="scientific">Phytophthora cactorum</name>
    <dbReference type="NCBI Taxonomy" id="29920"/>
    <lineage>
        <taxon>Eukaryota</taxon>
        <taxon>Sar</taxon>
        <taxon>Stramenopiles</taxon>
        <taxon>Oomycota</taxon>
        <taxon>Peronosporomycetes</taxon>
        <taxon>Peronosporales</taxon>
        <taxon>Peronosporaceae</taxon>
        <taxon>Phytophthora</taxon>
    </lineage>
</organism>
<dbReference type="Proteomes" id="UP000736787">
    <property type="component" value="Unassembled WGS sequence"/>
</dbReference>
<name>A0A8T1E9Q1_9STRA</name>
<evidence type="ECO:0000313" key="2">
    <source>
        <dbReference type="Proteomes" id="UP000736787"/>
    </source>
</evidence>
<dbReference type="AlphaFoldDB" id="A0A8T1E9Q1"/>
<sequence length="82" mass="9202">MSMSRAPVPSSSRFRWSLFGLFVAGLVVALGWEVFASCMLAQAHRTPPKRPILMLGRHSFQRQQTTLGFMALPIRADIRRTG</sequence>
<protein>
    <submittedName>
        <fullName evidence="1">Uncharacterized protein</fullName>
    </submittedName>
</protein>
<comment type="caution">
    <text evidence="1">The sequence shown here is derived from an EMBL/GenBank/DDBJ whole genome shotgun (WGS) entry which is preliminary data.</text>
</comment>
<reference evidence="1" key="1">
    <citation type="submission" date="2018-10" db="EMBL/GenBank/DDBJ databases">
        <title>Effector identification in a new, highly contiguous assembly of the strawberry crown rot pathogen Phytophthora cactorum.</title>
        <authorList>
            <person name="Armitage A.D."/>
            <person name="Nellist C.F."/>
            <person name="Bates H."/>
            <person name="Vickerstaff R.J."/>
            <person name="Harrison R.J."/>
        </authorList>
    </citation>
    <scope>NUCLEOTIDE SEQUENCE</scope>
    <source>
        <strain evidence="1">4040</strain>
    </source>
</reference>
<gene>
    <name evidence="1" type="ORF">PC117_g3818</name>
</gene>
<accession>A0A8T1E9Q1</accession>
<evidence type="ECO:0000313" key="1">
    <source>
        <dbReference type="EMBL" id="KAG2951189.1"/>
    </source>
</evidence>
<proteinExistence type="predicted"/>